<proteinExistence type="predicted"/>
<dbReference type="Proteomes" id="UP000176300">
    <property type="component" value="Unassembled WGS sequence"/>
</dbReference>
<sequence length="90" mass="10465">MSRKNNYCVIFFTLLDDGETENPQIYRINPKPGAPPMSVKDLESEVRANIKQRLNAMDPKQKSAISRITFCREEKNNIFTICQIYPELKN</sequence>
<name>A0A1F6NHK1_9BACT</name>
<reference evidence="1 2" key="1">
    <citation type="journal article" date="2016" name="Nat. Commun.">
        <title>Thousands of microbial genomes shed light on interconnected biogeochemical processes in an aquifer system.</title>
        <authorList>
            <person name="Anantharaman K."/>
            <person name="Brown C.T."/>
            <person name="Hug L.A."/>
            <person name="Sharon I."/>
            <person name="Castelle C.J."/>
            <person name="Probst A.J."/>
            <person name="Thomas B.C."/>
            <person name="Singh A."/>
            <person name="Wilkins M.J."/>
            <person name="Karaoz U."/>
            <person name="Brodie E.L."/>
            <person name="Williams K.H."/>
            <person name="Hubbard S.S."/>
            <person name="Banfield J.F."/>
        </authorList>
    </citation>
    <scope>NUCLEOTIDE SEQUENCE [LARGE SCALE GENOMIC DNA]</scope>
</reference>
<dbReference type="EMBL" id="MFQS01000015">
    <property type="protein sequence ID" value="OGH83359.1"/>
    <property type="molecule type" value="Genomic_DNA"/>
</dbReference>
<comment type="caution">
    <text evidence="1">The sequence shown here is derived from an EMBL/GenBank/DDBJ whole genome shotgun (WGS) entry which is preliminary data.</text>
</comment>
<dbReference type="AlphaFoldDB" id="A0A1F6NHK1"/>
<accession>A0A1F6NHK1</accession>
<evidence type="ECO:0000313" key="2">
    <source>
        <dbReference type="Proteomes" id="UP000176300"/>
    </source>
</evidence>
<protein>
    <submittedName>
        <fullName evidence="1">Uncharacterized protein</fullName>
    </submittedName>
</protein>
<evidence type="ECO:0000313" key="1">
    <source>
        <dbReference type="EMBL" id="OGH83359.1"/>
    </source>
</evidence>
<organism evidence="1 2">
    <name type="scientific">Candidatus Magasanikbacteria bacterium RIFOXYB1_FULL_40_15</name>
    <dbReference type="NCBI Taxonomy" id="1798697"/>
    <lineage>
        <taxon>Bacteria</taxon>
        <taxon>Candidatus Magasanikiibacteriota</taxon>
    </lineage>
</organism>
<gene>
    <name evidence="1" type="ORF">A2373_00075</name>
</gene>